<dbReference type="PANTHER" id="PTHR33799:SF1">
    <property type="entry name" value="PTS SYSTEM MANNOSE-SPECIFIC EIIAB COMPONENT-RELATED"/>
    <property type="match status" value="1"/>
</dbReference>
<sequence length="140" mass="14885">MRPVMIVMSHGNMAAETVNSAKMIVGEMENVFVIAMKEDDGLSGTMDKLEAVLATFDLQTEIVILIDLKGGTPGNTALMKLGSYPNLNVVSGLNLAMLIEAALSPLTSSASLASHLETVGRNAVEKLSLAEKTGEEEYEE</sequence>
<organism evidence="9 10">
    <name type="scientific">Enterococcus faecium</name>
    <name type="common">Streptococcus faecium</name>
    <dbReference type="NCBI Taxonomy" id="1352"/>
    <lineage>
        <taxon>Bacteria</taxon>
        <taxon>Bacillati</taxon>
        <taxon>Bacillota</taxon>
        <taxon>Bacilli</taxon>
        <taxon>Lactobacillales</taxon>
        <taxon>Enterococcaceae</taxon>
        <taxon>Enterococcus</taxon>
    </lineage>
</organism>
<dbReference type="InterPro" id="IPR004701">
    <property type="entry name" value="PTS_EIIA_man-typ"/>
</dbReference>
<evidence type="ECO:0000256" key="6">
    <source>
        <dbReference type="ARBA" id="ARBA00022683"/>
    </source>
</evidence>
<protein>
    <submittedName>
        <fullName evidence="9">PTS sugar transporter subunit IIA</fullName>
    </submittedName>
</protein>
<dbReference type="Gene3D" id="3.40.50.510">
    <property type="entry name" value="Phosphotransferase system, mannose-type IIA component"/>
    <property type="match status" value="1"/>
</dbReference>
<proteinExistence type="predicted"/>
<keyword evidence="2" id="KW-0813">Transport</keyword>
<feature type="domain" description="PTS EIIA type-4" evidence="8">
    <location>
        <begin position="2"/>
        <end position="138"/>
    </location>
</feature>
<keyword evidence="6" id="KW-0598">Phosphotransferase system</keyword>
<keyword evidence="7" id="KW-0418">Kinase</keyword>
<reference evidence="9 10" key="1">
    <citation type="submission" date="2018-07" db="EMBL/GenBank/DDBJ databases">
        <title>High quality draft genome sequencing of Enterococcus faecium exhibiting probiotic potential isolated from mucus of freshwater fish.</title>
        <authorList>
            <person name="El-Jeni R."/>
            <person name="Ghedira K."/>
            <person name="Abdelhak S."/>
            <person name="El-Bour M."/>
            <person name="Bouhaouala-Zahar B."/>
        </authorList>
    </citation>
    <scope>NUCLEOTIDE SEQUENCE [LARGE SCALE GENOMIC DNA]</scope>
    <source>
        <strain evidence="9 10">R.A73</strain>
    </source>
</reference>
<dbReference type="GO" id="GO:0009401">
    <property type="term" value="P:phosphoenolpyruvate-dependent sugar phosphotransferase system"/>
    <property type="evidence" value="ECO:0007669"/>
    <property type="project" value="UniProtKB-KW"/>
</dbReference>
<name>A0A7V7GMH5_ENTFC</name>
<dbReference type="RefSeq" id="WP_010733077.1">
    <property type="nucleotide sequence ID" value="NZ_JADBBV010000005.1"/>
</dbReference>
<accession>A0A7V7GMH5</accession>
<dbReference type="Pfam" id="PF03610">
    <property type="entry name" value="EIIA-man"/>
    <property type="match status" value="1"/>
</dbReference>
<evidence type="ECO:0000256" key="4">
    <source>
        <dbReference type="ARBA" id="ARBA00022597"/>
    </source>
</evidence>
<keyword evidence="3" id="KW-0963">Cytoplasm</keyword>
<keyword evidence="5" id="KW-0808">Transferase</keyword>
<dbReference type="GO" id="GO:0016301">
    <property type="term" value="F:kinase activity"/>
    <property type="evidence" value="ECO:0007669"/>
    <property type="project" value="UniProtKB-KW"/>
</dbReference>
<dbReference type="CDD" id="cd00006">
    <property type="entry name" value="PTS_IIA_man"/>
    <property type="match status" value="1"/>
</dbReference>
<gene>
    <name evidence="9" type="ORF">DTX73_09635</name>
</gene>
<dbReference type="GO" id="GO:0005737">
    <property type="term" value="C:cytoplasm"/>
    <property type="evidence" value="ECO:0007669"/>
    <property type="project" value="UniProtKB-SubCell"/>
</dbReference>
<dbReference type="Proteomes" id="UP000448762">
    <property type="component" value="Unassembled WGS sequence"/>
</dbReference>
<evidence type="ECO:0000256" key="5">
    <source>
        <dbReference type="ARBA" id="ARBA00022679"/>
    </source>
</evidence>
<dbReference type="SUPFAM" id="SSF53062">
    <property type="entry name" value="PTS system fructose IIA component-like"/>
    <property type="match status" value="1"/>
</dbReference>
<evidence type="ECO:0000256" key="3">
    <source>
        <dbReference type="ARBA" id="ARBA00022490"/>
    </source>
</evidence>
<evidence type="ECO:0000259" key="8">
    <source>
        <dbReference type="PROSITE" id="PS51096"/>
    </source>
</evidence>
<evidence type="ECO:0000313" key="9">
    <source>
        <dbReference type="EMBL" id="KAA0689996.1"/>
    </source>
</evidence>
<evidence type="ECO:0000256" key="2">
    <source>
        <dbReference type="ARBA" id="ARBA00022448"/>
    </source>
</evidence>
<dbReference type="AlphaFoldDB" id="A0A7V7GMH5"/>
<evidence type="ECO:0000256" key="7">
    <source>
        <dbReference type="ARBA" id="ARBA00022777"/>
    </source>
</evidence>
<dbReference type="PROSITE" id="PS51096">
    <property type="entry name" value="PTS_EIIA_TYPE_4"/>
    <property type="match status" value="1"/>
</dbReference>
<dbReference type="EMBL" id="QOVC01000007">
    <property type="protein sequence ID" value="KAA0689996.1"/>
    <property type="molecule type" value="Genomic_DNA"/>
</dbReference>
<keyword evidence="4 9" id="KW-0762">Sugar transport</keyword>
<dbReference type="PANTHER" id="PTHR33799">
    <property type="entry name" value="PTS PERMEASE-RELATED-RELATED"/>
    <property type="match status" value="1"/>
</dbReference>
<dbReference type="InterPro" id="IPR036662">
    <property type="entry name" value="PTS_EIIA_man-typ_sf"/>
</dbReference>
<dbReference type="InterPro" id="IPR051471">
    <property type="entry name" value="Bacterial_PTS_sugar_comp"/>
</dbReference>
<dbReference type="GO" id="GO:0016020">
    <property type="term" value="C:membrane"/>
    <property type="evidence" value="ECO:0007669"/>
    <property type="project" value="InterPro"/>
</dbReference>
<dbReference type="InterPro" id="IPR033887">
    <property type="entry name" value="PTS_IIA_man"/>
</dbReference>
<comment type="caution">
    <text evidence="9">The sequence shown here is derived from an EMBL/GenBank/DDBJ whole genome shotgun (WGS) entry which is preliminary data.</text>
</comment>
<comment type="subcellular location">
    <subcellularLocation>
        <location evidence="1">Cytoplasm</location>
    </subcellularLocation>
</comment>
<evidence type="ECO:0000313" key="10">
    <source>
        <dbReference type="Proteomes" id="UP000448762"/>
    </source>
</evidence>
<evidence type="ECO:0000256" key="1">
    <source>
        <dbReference type="ARBA" id="ARBA00004496"/>
    </source>
</evidence>